<reference evidence="1 2" key="1">
    <citation type="submission" date="2019-12" db="EMBL/GenBank/DDBJ databases">
        <authorList>
            <person name="Zhang Y.-J."/>
        </authorList>
    </citation>
    <scope>NUCLEOTIDE SEQUENCE [LARGE SCALE GENOMIC DNA]</scope>
    <source>
        <strain evidence="1 2">CY05</strain>
    </source>
</reference>
<dbReference type="EMBL" id="WQLV01000018">
    <property type="protein sequence ID" value="MVO18233.1"/>
    <property type="molecule type" value="Genomic_DNA"/>
</dbReference>
<sequence length="57" mass="6370">MFDTFSAIHAGASTQIDLSSKILIEQKQMVENRTAAKNRQNGNTRLFLPIFADIETS</sequence>
<organism evidence="1 2">
    <name type="scientific">Parasedimentitalea huanghaiensis</name>
    <dbReference type="NCBI Taxonomy" id="2682100"/>
    <lineage>
        <taxon>Bacteria</taxon>
        <taxon>Pseudomonadati</taxon>
        <taxon>Pseudomonadota</taxon>
        <taxon>Alphaproteobacteria</taxon>
        <taxon>Rhodobacterales</taxon>
        <taxon>Paracoccaceae</taxon>
        <taxon>Parasedimentitalea</taxon>
    </lineage>
</organism>
<evidence type="ECO:0000313" key="2">
    <source>
        <dbReference type="Proteomes" id="UP000478892"/>
    </source>
</evidence>
<dbReference type="RefSeq" id="WP_157024454.1">
    <property type="nucleotide sequence ID" value="NZ_WQLV01000018.1"/>
</dbReference>
<dbReference type="AlphaFoldDB" id="A0A6L6WK71"/>
<protein>
    <submittedName>
        <fullName evidence="1">Uncharacterized protein</fullName>
    </submittedName>
</protein>
<gene>
    <name evidence="1" type="ORF">GO984_20630</name>
</gene>
<keyword evidence="2" id="KW-1185">Reference proteome</keyword>
<evidence type="ECO:0000313" key="1">
    <source>
        <dbReference type="EMBL" id="MVO18233.1"/>
    </source>
</evidence>
<comment type="caution">
    <text evidence="1">The sequence shown here is derived from an EMBL/GenBank/DDBJ whole genome shotgun (WGS) entry which is preliminary data.</text>
</comment>
<name>A0A6L6WK71_9RHOB</name>
<dbReference type="Proteomes" id="UP000478892">
    <property type="component" value="Unassembled WGS sequence"/>
</dbReference>
<proteinExistence type="predicted"/>
<accession>A0A6L6WK71</accession>